<feature type="compositionally biased region" description="Basic and acidic residues" evidence="1">
    <location>
        <begin position="1"/>
        <end position="19"/>
    </location>
</feature>
<reference evidence="3" key="1">
    <citation type="journal article" date="2019" name="Int. J. Syst. Evol. Microbiol.">
        <title>The Global Catalogue of Microorganisms (GCM) 10K type strain sequencing project: providing services to taxonomists for standard genome sequencing and annotation.</title>
        <authorList>
            <consortium name="The Broad Institute Genomics Platform"/>
            <consortium name="The Broad Institute Genome Sequencing Center for Infectious Disease"/>
            <person name="Wu L."/>
            <person name="Ma J."/>
        </authorList>
    </citation>
    <scope>NUCLEOTIDE SEQUENCE [LARGE SCALE GENOMIC DNA]</scope>
    <source>
        <strain evidence="3">CGMCC 4.7139</strain>
    </source>
</reference>
<keyword evidence="3" id="KW-1185">Reference proteome</keyword>
<dbReference type="EMBL" id="JBHSFE010000014">
    <property type="protein sequence ID" value="MFC4609735.1"/>
    <property type="molecule type" value="Genomic_DNA"/>
</dbReference>
<dbReference type="RefSeq" id="WP_381196870.1">
    <property type="nucleotide sequence ID" value="NZ_JBHSFE010000014.1"/>
</dbReference>
<organism evidence="2 3">
    <name type="scientific">Streptomyces maoxianensis</name>
    <dbReference type="NCBI Taxonomy" id="1459942"/>
    <lineage>
        <taxon>Bacteria</taxon>
        <taxon>Bacillati</taxon>
        <taxon>Actinomycetota</taxon>
        <taxon>Actinomycetes</taxon>
        <taxon>Kitasatosporales</taxon>
        <taxon>Streptomycetaceae</taxon>
        <taxon>Streptomyces</taxon>
    </lineage>
</organism>
<feature type="region of interest" description="Disordered" evidence="1">
    <location>
        <begin position="1"/>
        <end position="23"/>
    </location>
</feature>
<gene>
    <name evidence="2" type="ORF">ACFO9E_18220</name>
</gene>
<evidence type="ECO:0000313" key="2">
    <source>
        <dbReference type="EMBL" id="MFC4609735.1"/>
    </source>
</evidence>
<evidence type="ECO:0000256" key="1">
    <source>
        <dbReference type="SAM" id="MobiDB-lite"/>
    </source>
</evidence>
<accession>A0ABV9G669</accession>
<name>A0ABV9G669_9ACTN</name>
<comment type="caution">
    <text evidence="2">The sequence shown here is derived from an EMBL/GenBank/DDBJ whole genome shotgun (WGS) entry which is preliminary data.</text>
</comment>
<proteinExistence type="predicted"/>
<dbReference type="Proteomes" id="UP001595993">
    <property type="component" value="Unassembled WGS sequence"/>
</dbReference>
<protein>
    <recommendedName>
        <fullName evidence="4">Helix-turn-helix DNA binding domain protein</fullName>
    </recommendedName>
</protein>
<sequence length="189" mass="20627">MDEAQHGERQAARTARDGHGQYTRTIDVARRDAEAAELKGQGLSYQTIADRMGYASKSSAHAAVQRALKAIVEEPAENLRQLELQRLDAELVRLSVLEEAATAVLSADHITISHGRVIKTTDPDTGEEVPLRDPNACLAAMDRLLKIEDARRKNGESRRKLLGLDAPAQVNVSGGLKVDIVGVDMDKLR</sequence>
<evidence type="ECO:0000313" key="3">
    <source>
        <dbReference type="Proteomes" id="UP001595993"/>
    </source>
</evidence>
<evidence type="ECO:0008006" key="4">
    <source>
        <dbReference type="Google" id="ProtNLM"/>
    </source>
</evidence>